<gene>
    <name evidence="2" type="ORF">SAMN04487940_104192</name>
</gene>
<dbReference type="EMBL" id="FNYY01000004">
    <property type="protein sequence ID" value="SEJ25312.1"/>
    <property type="molecule type" value="Genomic_DNA"/>
</dbReference>
<evidence type="ECO:0000313" key="3">
    <source>
        <dbReference type="Proteomes" id="UP000182932"/>
    </source>
</evidence>
<dbReference type="InterPro" id="IPR013830">
    <property type="entry name" value="SGNH_hydro"/>
</dbReference>
<evidence type="ECO:0000259" key="1">
    <source>
        <dbReference type="Pfam" id="PF13472"/>
    </source>
</evidence>
<evidence type="ECO:0000313" key="2">
    <source>
        <dbReference type="EMBL" id="SEJ25312.1"/>
    </source>
</evidence>
<dbReference type="CDD" id="cd01839">
    <property type="entry name" value="SGNH_arylesterase_like"/>
    <property type="match status" value="1"/>
</dbReference>
<dbReference type="RefSeq" id="WP_074836004.1">
    <property type="nucleotide sequence ID" value="NZ_FNYY01000004.1"/>
</dbReference>
<name>A0A975W935_9RHOB</name>
<proteinExistence type="predicted"/>
<dbReference type="Proteomes" id="UP000182932">
    <property type="component" value="Unassembled WGS sequence"/>
</dbReference>
<dbReference type="Gene3D" id="3.40.50.1110">
    <property type="entry name" value="SGNH hydrolase"/>
    <property type="match status" value="1"/>
</dbReference>
<dbReference type="AlphaFoldDB" id="A0A975W935"/>
<accession>A0A975W935</accession>
<sequence length="213" mass="22422">MARIVLTFGDSNTHGTMPILTPGESRRFGPDIRWPRVMAAGLGAGWELVEEGLPGRTTQMGDPVMGAHMNGQEGLKIALASHGPVDVLALMLGTNDLKHRFQPSPARITAGLAGLLDIALHRDMLARHPGMQVLVICPPAVQETEPLRADFLGAEMHGPALAASYRAVAEARGLAFFDAGSVIATSAVDGVHFEPEAHQTLGAALAEVVRAMG</sequence>
<protein>
    <submittedName>
        <fullName evidence="2">Lysophospholipase L1</fullName>
    </submittedName>
</protein>
<dbReference type="GeneID" id="80817881"/>
<feature type="domain" description="SGNH hydrolase-type esterase" evidence="1">
    <location>
        <begin position="8"/>
        <end position="199"/>
    </location>
</feature>
<dbReference type="InterPro" id="IPR036514">
    <property type="entry name" value="SGNH_hydro_sf"/>
</dbReference>
<keyword evidence="3" id="KW-1185">Reference proteome</keyword>
<reference evidence="2 3" key="1">
    <citation type="submission" date="2016-10" db="EMBL/GenBank/DDBJ databases">
        <authorList>
            <person name="Varghese N."/>
            <person name="Submissions S."/>
        </authorList>
    </citation>
    <scope>NUCLEOTIDE SEQUENCE [LARGE SCALE GENOMIC DNA]</scope>
    <source>
        <strain evidence="2 3">FF3</strain>
    </source>
</reference>
<dbReference type="GO" id="GO:0016788">
    <property type="term" value="F:hydrolase activity, acting on ester bonds"/>
    <property type="evidence" value="ECO:0007669"/>
    <property type="project" value="UniProtKB-ARBA"/>
</dbReference>
<comment type="caution">
    <text evidence="2">The sequence shown here is derived from an EMBL/GenBank/DDBJ whole genome shotgun (WGS) entry which is preliminary data.</text>
</comment>
<organism evidence="2 3">
    <name type="scientific">Marinovum algicola</name>
    <dbReference type="NCBI Taxonomy" id="42444"/>
    <lineage>
        <taxon>Bacteria</taxon>
        <taxon>Pseudomonadati</taxon>
        <taxon>Pseudomonadota</taxon>
        <taxon>Alphaproteobacteria</taxon>
        <taxon>Rhodobacterales</taxon>
        <taxon>Roseobacteraceae</taxon>
        <taxon>Marinovum</taxon>
    </lineage>
</organism>
<dbReference type="Pfam" id="PF13472">
    <property type="entry name" value="Lipase_GDSL_2"/>
    <property type="match status" value="1"/>
</dbReference>
<dbReference type="SUPFAM" id="SSF52266">
    <property type="entry name" value="SGNH hydrolase"/>
    <property type="match status" value="1"/>
</dbReference>